<evidence type="ECO:0000259" key="6">
    <source>
        <dbReference type="SMART" id="SM00363"/>
    </source>
</evidence>
<dbReference type="STRING" id="645991.Sgly_1680"/>
<dbReference type="Pfam" id="PF00849">
    <property type="entry name" value="PseudoU_synth_2"/>
    <property type="match status" value="1"/>
</dbReference>
<dbReference type="PROSITE" id="PS01149">
    <property type="entry name" value="PSI_RSU"/>
    <property type="match status" value="1"/>
</dbReference>
<evidence type="ECO:0000256" key="4">
    <source>
        <dbReference type="PROSITE-ProRule" id="PRU00182"/>
    </source>
</evidence>
<dbReference type="InterPro" id="IPR036986">
    <property type="entry name" value="S4_RNA-bd_sf"/>
</dbReference>
<dbReference type="AlphaFoldDB" id="F0SYU1"/>
<dbReference type="SUPFAM" id="SSF55174">
    <property type="entry name" value="Alpha-L RNA-binding motif"/>
    <property type="match status" value="1"/>
</dbReference>
<keyword evidence="8" id="KW-1185">Reference proteome</keyword>
<keyword evidence="3 5" id="KW-0413">Isomerase</keyword>
<dbReference type="Proteomes" id="UP000007488">
    <property type="component" value="Chromosome"/>
</dbReference>
<dbReference type="EMBL" id="CP002547">
    <property type="protein sequence ID" value="ADY55978.1"/>
    <property type="molecule type" value="Genomic_DNA"/>
</dbReference>
<dbReference type="FunFam" id="3.30.70.1560:FF:000001">
    <property type="entry name" value="Pseudouridine synthase"/>
    <property type="match status" value="1"/>
</dbReference>
<dbReference type="InterPro" id="IPR006145">
    <property type="entry name" value="PsdUridine_synth_RsuA/RluA"/>
</dbReference>
<dbReference type="EC" id="5.4.99.-" evidence="5"/>
<dbReference type="GO" id="GO:0003723">
    <property type="term" value="F:RNA binding"/>
    <property type="evidence" value="ECO:0007669"/>
    <property type="project" value="UniProtKB-KW"/>
</dbReference>
<comment type="similarity">
    <text evidence="1 5">Belongs to the pseudouridine synthase RsuA family.</text>
</comment>
<dbReference type="CDD" id="cd02870">
    <property type="entry name" value="PseudoU_synth_RsuA_like"/>
    <property type="match status" value="1"/>
</dbReference>
<evidence type="ECO:0000256" key="2">
    <source>
        <dbReference type="ARBA" id="ARBA00022884"/>
    </source>
</evidence>
<feature type="domain" description="RNA-binding S4" evidence="6">
    <location>
        <begin position="25"/>
        <end position="89"/>
    </location>
</feature>
<sequence>MTGWKIRHYVKGEKDQVNEENQIRMRLQKAIALSGLASRRRAEEMMTEGRVKVNGVVVTELGMKVCGTDTIEVDGKTVQSLEVKGKENKVYYMLNKPVGVITSLRDPQGRKTVRDLLGDVKERVYPVGRLDYDTSGILLLTNDGDLAYRLTHPKFGVSKIYRVQTGSRIPPKSIEQLEKGLLLEDGWTAPAKVHRLPQGQNDHIVEITIHEGRNRQIRRMFERIGYPVQRLHRKSFGPLFTGELAPGGHRRLSQKEIRALKAAVGLSSAQ</sequence>
<evidence type="ECO:0000313" key="8">
    <source>
        <dbReference type="Proteomes" id="UP000007488"/>
    </source>
</evidence>
<dbReference type="Pfam" id="PF01479">
    <property type="entry name" value="S4"/>
    <property type="match status" value="1"/>
</dbReference>
<dbReference type="InterPro" id="IPR000748">
    <property type="entry name" value="PsdUridine_synth_RsuA/RluB/E/F"/>
</dbReference>
<organism evidence="7 8">
    <name type="scientific">Syntrophobotulus glycolicus (strain DSM 8271 / FlGlyR)</name>
    <dbReference type="NCBI Taxonomy" id="645991"/>
    <lineage>
        <taxon>Bacteria</taxon>
        <taxon>Bacillati</taxon>
        <taxon>Bacillota</taxon>
        <taxon>Clostridia</taxon>
        <taxon>Eubacteriales</taxon>
        <taxon>Desulfitobacteriaceae</taxon>
        <taxon>Syntrophobotulus</taxon>
    </lineage>
</organism>
<dbReference type="Gene3D" id="3.30.70.1560">
    <property type="entry name" value="Alpha-L RNA-binding motif"/>
    <property type="match status" value="1"/>
</dbReference>
<reference evidence="7 8" key="1">
    <citation type="journal article" date="2011" name="Stand. Genomic Sci.">
        <title>Complete genome sequence of Syntrophobotulus glycolicus type strain (FlGlyR).</title>
        <authorList>
            <person name="Han C."/>
            <person name="Mwirichia R."/>
            <person name="Chertkov O."/>
            <person name="Held B."/>
            <person name="Lapidus A."/>
            <person name="Nolan M."/>
            <person name="Lucas S."/>
            <person name="Hammon N."/>
            <person name="Deshpande S."/>
            <person name="Cheng J.F."/>
            <person name="Tapia R."/>
            <person name="Goodwin L."/>
            <person name="Pitluck S."/>
            <person name="Huntemann M."/>
            <person name="Liolios K."/>
            <person name="Ivanova N."/>
            <person name="Pagani I."/>
            <person name="Mavromatis K."/>
            <person name="Ovchinikova G."/>
            <person name="Pati A."/>
            <person name="Chen A."/>
            <person name="Palaniappan K."/>
            <person name="Land M."/>
            <person name="Hauser L."/>
            <person name="Brambilla E.M."/>
            <person name="Rohde M."/>
            <person name="Spring S."/>
            <person name="Sikorski J."/>
            <person name="Goker M."/>
            <person name="Woyke T."/>
            <person name="Bristow J."/>
            <person name="Eisen J.A."/>
            <person name="Markowitz V."/>
            <person name="Hugenholtz P."/>
            <person name="Kyrpides N.C."/>
            <person name="Klenk H.P."/>
            <person name="Detter J.C."/>
        </authorList>
    </citation>
    <scope>NUCLEOTIDE SEQUENCE [LARGE SCALE GENOMIC DNA]</scope>
    <source>
        <strain evidence="8">DSM 8271 / FlGlyR</strain>
    </source>
</reference>
<reference evidence="8" key="2">
    <citation type="submission" date="2011-02" db="EMBL/GenBank/DDBJ databases">
        <title>The complete genome of Syntrophobotulus glycolicus DSM 8271.</title>
        <authorList>
            <person name="Lucas S."/>
            <person name="Copeland A."/>
            <person name="Lapidus A."/>
            <person name="Bruce D."/>
            <person name="Goodwin L."/>
            <person name="Pitluck S."/>
            <person name="Kyrpides N."/>
            <person name="Mavromatis K."/>
            <person name="Pagani I."/>
            <person name="Ivanova N."/>
            <person name="Mikhailova N."/>
            <person name="Chertkov O."/>
            <person name="Held B."/>
            <person name="Detter J.C."/>
            <person name="Tapia R."/>
            <person name="Han C."/>
            <person name="Land M."/>
            <person name="Hauser L."/>
            <person name="Markowitz V."/>
            <person name="Cheng J.-F."/>
            <person name="Hugenholtz P."/>
            <person name="Woyke T."/>
            <person name="Wu D."/>
            <person name="Spring S."/>
            <person name="Schroeder M."/>
            <person name="Brambilla E."/>
            <person name="Klenk H.-P."/>
            <person name="Eisen J.A."/>
        </authorList>
    </citation>
    <scope>NUCLEOTIDE SEQUENCE [LARGE SCALE GENOMIC DNA]</scope>
    <source>
        <strain evidence="8">DSM 8271 / FlGlyR</strain>
    </source>
</reference>
<dbReference type="InterPro" id="IPR018496">
    <property type="entry name" value="PsdUridine_synth_RsuA/RluB_CS"/>
</dbReference>
<dbReference type="PROSITE" id="PS50889">
    <property type="entry name" value="S4"/>
    <property type="match status" value="1"/>
</dbReference>
<dbReference type="PANTHER" id="PTHR47683:SF2">
    <property type="entry name" value="RNA-BINDING S4 DOMAIN-CONTAINING PROTEIN"/>
    <property type="match status" value="1"/>
</dbReference>
<evidence type="ECO:0000256" key="5">
    <source>
        <dbReference type="RuleBase" id="RU003887"/>
    </source>
</evidence>
<dbReference type="InterPro" id="IPR020094">
    <property type="entry name" value="TruA/RsuA/RluB/E/F_N"/>
</dbReference>
<accession>F0SYU1</accession>
<dbReference type="PANTHER" id="PTHR47683">
    <property type="entry name" value="PSEUDOURIDINE SYNTHASE FAMILY PROTEIN-RELATED"/>
    <property type="match status" value="1"/>
</dbReference>
<dbReference type="SUPFAM" id="SSF55120">
    <property type="entry name" value="Pseudouridine synthase"/>
    <property type="match status" value="1"/>
</dbReference>
<dbReference type="SMART" id="SM00363">
    <property type="entry name" value="S4"/>
    <property type="match status" value="1"/>
</dbReference>
<dbReference type="InterPro" id="IPR042092">
    <property type="entry name" value="PsdUridine_s_RsuA/RluB/E/F_cat"/>
</dbReference>
<dbReference type="InterPro" id="IPR002942">
    <property type="entry name" value="S4_RNA-bd"/>
</dbReference>
<evidence type="ECO:0000256" key="1">
    <source>
        <dbReference type="ARBA" id="ARBA00008348"/>
    </source>
</evidence>
<dbReference type="GO" id="GO:0000455">
    <property type="term" value="P:enzyme-directed rRNA pseudouridine synthesis"/>
    <property type="evidence" value="ECO:0007669"/>
    <property type="project" value="UniProtKB-ARBA"/>
</dbReference>
<proteinExistence type="inferred from homology"/>
<evidence type="ECO:0000313" key="7">
    <source>
        <dbReference type="EMBL" id="ADY55978.1"/>
    </source>
</evidence>
<dbReference type="CDD" id="cd00165">
    <property type="entry name" value="S4"/>
    <property type="match status" value="1"/>
</dbReference>
<dbReference type="eggNOG" id="COG1187">
    <property type="taxonomic scope" value="Bacteria"/>
</dbReference>
<dbReference type="Gene3D" id="3.10.290.10">
    <property type="entry name" value="RNA-binding S4 domain"/>
    <property type="match status" value="1"/>
</dbReference>
<protein>
    <recommendedName>
        <fullName evidence="5">Pseudouridine synthase</fullName>
        <ecNumber evidence="5">5.4.99.-</ecNumber>
    </recommendedName>
</protein>
<dbReference type="FunFam" id="3.10.290.10:FF:000003">
    <property type="entry name" value="Pseudouridine synthase"/>
    <property type="match status" value="1"/>
</dbReference>
<dbReference type="HOGENOM" id="CLU_024979_1_2_9"/>
<name>F0SYU1_SYNGF</name>
<dbReference type="Gene3D" id="3.30.70.580">
    <property type="entry name" value="Pseudouridine synthase I, catalytic domain, N-terminal subdomain"/>
    <property type="match status" value="1"/>
</dbReference>
<dbReference type="GO" id="GO:0005829">
    <property type="term" value="C:cytosol"/>
    <property type="evidence" value="ECO:0007669"/>
    <property type="project" value="UniProtKB-ARBA"/>
</dbReference>
<dbReference type="InterPro" id="IPR050343">
    <property type="entry name" value="RsuA_PseudoU_synthase"/>
</dbReference>
<dbReference type="InterPro" id="IPR020103">
    <property type="entry name" value="PsdUridine_synth_cat_dom_sf"/>
</dbReference>
<dbReference type="NCBIfam" id="TIGR00093">
    <property type="entry name" value="pseudouridine synthase"/>
    <property type="match status" value="1"/>
</dbReference>
<keyword evidence="2 4" id="KW-0694">RNA-binding</keyword>
<dbReference type="GO" id="GO:0120159">
    <property type="term" value="F:rRNA pseudouridine synthase activity"/>
    <property type="evidence" value="ECO:0007669"/>
    <property type="project" value="UniProtKB-ARBA"/>
</dbReference>
<dbReference type="KEGG" id="sgy:Sgly_1680"/>
<evidence type="ECO:0000256" key="3">
    <source>
        <dbReference type="ARBA" id="ARBA00023235"/>
    </source>
</evidence>
<gene>
    <name evidence="7" type="ordered locus">Sgly_1680</name>
</gene>